<reference evidence="2" key="1">
    <citation type="submission" date="2016-10" db="EMBL/GenBank/DDBJ databases">
        <authorList>
            <person name="Varghese N."/>
            <person name="Submissions S."/>
        </authorList>
    </citation>
    <scope>NUCLEOTIDE SEQUENCE [LARGE SCALE GENOMIC DNA]</scope>
    <source>
        <strain evidence="2">LP51</strain>
    </source>
</reference>
<sequence length="42" mass="4792">MPKQRIKSQAIDLGNIILCERNLYLFLLLLHLLAAKDQQAQG</sequence>
<evidence type="ECO:0000313" key="1">
    <source>
        <dbReference type="EMBL" id="SFH20134.1"/>
    </source>
</evidence>
<protein>
    <submittedName>
        <fullName evidence="1">Uncharacterized protein</fullName>
    </submittedName>
</protein>
<name>A0A1I2Y344_9BACT</name>
<keyword evidence="2" id="KW-1185">Reference proteome</keyword>
<proteinExistence type="predicted"/>
<evidence type="ECO:0000313" key="2">
    <source>
        <dbReference type="Proteomes" id="UP000198724"/>
    </source>
</evidence>
<dbReference type="AlphaFoldDB" id="A0A1I2Y344"/>
<dbReference type="Proteomes" id="UP000198724">
    <property type="component" value="Unassembled WGS sequence"/>
</dbReference>
<gene>
    <name evidence="1" type="ORF">SAMN05421739_10754</name>
</gene>
<organism evidence="1 2">
    <name type="scientific">Pontibacter chinhatensis</name>
    <dbReference type="NCBI Taxonomy" id="1436961"/>
    <lineage>
        <taxon>Bacteria</taxon>
        <taxon>Pseudomonadati</taxon>
        <taxon>Bacteroidota</taxon>
        <taxon>Cytophagia</taxon>
        <taxon>Cytophagales</taxon>
        <taxon>Hymenobacteraceae</taxon>
        <taxon>Pontibacter</taxon>
    </lineage>
</organism>
<accession>A0A1I2Y344</accession>
<dbReference type="EMBL" id="FOOT01000007">
    <property type="protein sequence ID" value="SFH20134.1"/>
    <property type="molecule type" value="Genomic_DNA"/>
</dbReference>